<sequence length="98" mass="11130">MIAMVKMTDVARHAGVSIATVSRVLSGANAVSRTRIKESWMLSLKQVTPLTRLHRVYRLSLRKILVCWSVRLYIKHGIFLSSSGSPRILRRSITRNLL</sequence>
<dbReference type="EMBL" id="CP022114">
    <property type="protein sequence ID" value="ASG63069.1"/>
    <property type="molecule type" value="Genomic_DNA"/>
</dbReference>
<reference evidence="2 3" key="1">
    <citation type="submission" date="2017-06" db="EMBL/GenBank/DDBJ databases">
        <title>Origin of plasmid-mediated fosfomycin resistance gene fosA3.</title>
        <authorList>
            <person name="Ito R."/>
            <person name="Pacey M.P."/>
            <person name="Doi Y."/>
        </authorList>
    </citation>
    <scope>NUCLEOTIDE SEQUENCE [LARGE SCALE GENOMIC DNA]</scope>
    <source>
        <strain evidence="2 3">YDC799</strain>
    </source>
</reference>
<dbReference type="InterPro" id="IPR000843">
    <property type="entry name" value="HTH_LacI"/>
</dbReference>
<dbReference type="PRINTS" id="PR00036">
    <property type="entry name" value="HTHLACI"/>
</dbReference>
<dbReference type="AlphaFoldDB" id="A0A248KHR4"/>
<dbReference type="SMART" id="SM00354">
    <property type="entry name" value="HTH_LACI"/>
    <property type="match status" value="1"/>
</dbReference>
<name>A0A248KHR4_9ENTR</name>
<dbReference type="GO" id="GO:0006355">
    <property type="term" value="P:regulation of DNA-templated transcription"/>
    <property type="evidence" value="ECO:0007669"/>
    <property type="project" value="InterPro"/>
</dbReference>
<feature type="domain" description="HTH lacI-type" evidence="1">
    <location>
        <begin position="5"/>
        <end position="32"/>
    </location>
</feature>
<dbReference type="CDD" id="cd01392">
    <property type="entry name" value="HTH_LacI"/>
    <property type="match status" value="1"/>
</dbReference>
<dbReference type="InterPro" id="IPR010982">
    <property type="entry name" value="Lambda_DNA-bd_dom_sf"/>
</dbReference>
<evidence type="ECO:0000259" key="1">
    <source>
        <dbReference type="PROSITE" id="PS50932"/>
    </source>
</evidence>
<dbReference type="SUPFAM" id="SSF47413">
    <property type="entry name" value="lambda repressor-like DNA-binding domains"/>
    <property type="match status" value="1"/>
</dbReference>
<accession>A0A248KHR4</accession>
<dbReference type="Proteomes" id="UP000197098">
    <property type="component" value="Chromosome"/>
</dbReference>
<dbReference type="Pfam" id="PF00356">
    <property type="entry name" value="LacI"/>
    <property type="match status" value="1"/>
</dbReference>
<protein>
    <recommendedName>
        <fullName evidence="1">HTH lacI-type domain-containing protein</fullName>
    </recommendedName>
</protein>
<dbReference type="PROSITE" id="PS00356">
    <property type="entry name" value="HTH_LACI_1"/>
    <property type="match status" value="1"/>
</dbReference>
<organism evidence="2 3">
    <name type="scientific">Kluyvera genomosp. 3</name>
    <dbReference type="NCBI Taxonomy" id="2774055"/>
    <lineage>
        <taxon>Bacteria</taxon>
        <taxon>Pseudomonadati</taxon>
        <taxon>Pseudomonadota</taxon>
        <taxon>Gammaproteobacteria</taxon>
        <taxon>Enterobacterales</taxon>
        <taxon>Enterobacteriaceae</taxon>
        <taxon>Kluyvera</taxon>
    </lineage>
</organism>
<dbReference type="PROSITE" id="PS50932">
    <property type="entry name" value="HTH_LACI_2"/>
    <property type="match status" value="1"/>
</dbReference>
<evidence type="ECO:0000313" key="2">
    <source>
        <dbReference type="EMBL" id="ASG63069.1"/>
    </source>
</evidence>
<evidence type="ECO:0000313" key="3">
    <source>
        <dbReference type="Proteomes" id="UP000197098"/>
    </source>
</evidence>
<dbReference type="Gene3D" id="1.10.260.40">
    <property type="entry name" value="lambda repressor-like DNA-binding domains"/>
    <property type="match status" value="1"/>
</dbReference>
<gene>
    <name evidence="2" type="ORF">CEW81_07870</name>
</gene>
<proteinExistence type="predicted"/>
<dbReference type="GO" id="GO:0003677">
    <property type="term" value="F:DNA binding"/>
    <property type="evidence" value="ECO:0007669"/>
    <property type="project" value="InterPro"/>
</dbReference>